<dbReference type="PANTHER" id="PTHR11654">
    <property type="entry name" value="OLIGOPEPTIDE TRANSPORTER-RELATED"/>
    <property type="match status" value="1"/>
</dbReference>
<keyword evidence="9" id="KW-1185">Reference proteome</keyword>
<evidence type="ECO:0000256" key="7">
    <source>
        <dbReference type="SAM" id="Phobius"/>
    </source>
</evidence>
<dbReference type="EMBL" id="BAABME010048871">
    <property type="protein sequence ID" value="GAA0154083.1"/>
    <property type="molecule type" value="Genomic_DNA"/>
</dbReference>
<evidence type="ECO:0000256" key="4">
    <source>
        <dbReference type="ARBA" id="ARBA00022989"/>
    </source>
</evidence>
<name>A0AAV3PV11_LITER</name>
<dbReference type="GO" id="GO:0022857">
    <property type="term" value="F:transmembrane transporter activity"/>
    <property type="evidence" value="ECO:0007669"/>
    <property type="project" value="InterPro"/>
</dbReference>
<evidence type="ECO:0000256" key="2">
    <source>
        <dbReference type="ARBA" id="ARBA00005982"/>
    </source>
</evidence>
<proteinExistence type="inferred from homology"/>
<evidence type="ECO:0000256" key="6">
    <source>
        <dbReference type="ARBA" id="ARBA00044504"/>
    </source>
</evidence>
<dbReference type="Pfam" id="PF00854">
    <property type="entry name" value="PTR2"/>
    <property type="match status" value="1"/>
</dbReference>
<gene>
    <name evidence="8" type="ORF">LIER_44111</name>
</gene>
<dbReference type="Gene3D" id="1.20.1250.20">
    <property type="entry name" value="MFS general substrate transporter like domains"/>
    <property type="match status" value="1"/>
</dbReference>
<comment type="similarity">
    <text evidence="2">Belongs to the major facilitator superfamily. Proton-dependent oligopeptide transporter (POT/PTR) (TC 2.A.17) family.</text>
</comment>
<comment type="subcellular location">
    <subcellularLocation>
        <location evidence="1">Membrane</location>
        <topology evidence="1">Multi-pass membrane protein</topology>
    </subcellularLocation>
</comment>
<dbReference type="AlphaFoldDB" id="A0AAV3PV11"/>
<dbReference type="Proteomes" id="UP001454036">
    <property type="component" value="Unassembled WGS sequence"/>
</dbReference>
<feature type="transmembrane region" description="Helical" evidence="7">
    <location>
        <begin position="38"/>
        <end position="61"/>
    </location>
</feature>
<keyword evidence="4 7" id="KW-1133">Transmembrane helix</keyword>
<protein>
    <submittedName>
        <fullName evidence="8">Transporter</fullName>
    </submittedName>
</protein>
<sequence>MCAEFPIWATGIVFSAVDSQMSTMLVEQGTMMDTSIESFNIPAASLLTFNSITVIIWIPFYDRVLVPIARNLTGQERGLSQLQRIGTGLFISIIIMCAASLVEIKRLQLARELGMVQERGLSQLQRIVKLILRD</sequence>
<organism evidence="8 9">
    <name type="scientific">Lithospermum erythrorhizon</name>
    <name type="common">Purple gromwell</name>
    <name type="synonym">Lithospermum officinale var. erythrorhizon</name>
    <dbReference type="NCBI Taxonomy" id="34254"/>
    <lineage>
        <taxon>Eukaryota</taxon>
        <taxon>Viridiplantae</taxon>
        <taxon>Streptophyta</taxon>
        <taxon>Embryophyta</taxon>
        <taxon>Tracheophyta</taxon>
        <taxon>Spermatophyta</taxon>
        <taxon>Magnoliopsida</taxon>
        <taxon>eudicotyledons</taxon>
        <taxon>Gunneridae</taxon>
        <taxon>Pentapetalae</taxon>
        <taxon>asterids</taxon>
        <taxon>lamiids</taxon>
        <taxon>Boraginales</taxon>
        <taxon>Boraginaceae</taxon>
        <taxon>Boraginoideae</taxon>
        <taxon>Lithospermeae</taxon>
        <taxon>Lithospermum</taxon>
    </lineage>
</organism>
<evidence type="ECO:0000256" key="3">
    <source>
        <dbReference type="ARBA" id="ARBA00022692"/>
    </source>
</evidence>
<evidence type="ECO:0000313" key="8">
    <source>
        <dbReference type="EMBL" id="GAA0154083.1"/>
    </source>
</evidence>
<feature type="transmembrane region" description="Helical" evidence="7">
    <location>
        <begin position="81"/>
        <end position="102"/>
    </location>
</feature>
<accession>A0AAV3PV11</accession>
<dbReference type="InterPro" id="IPR000109">
    <property type="entry name" value="POT_fam"/>
</dbReference>
<dbReference type="InterPro" id="IPR036259">
    <property type="entry name" value="MFS_trans_sf"/>
</dbReference>
<keyword evidence="5 7" id="KW-0472">Membrane</keyword>
<dbReference type="GO" id="GO:0016020">
    <property type="term" value="C:membrane"/>
    <property type="evidence" value="ECO:0007669"/>
    <property type="project" value="UniProtKB-SubCell"/>
</dbReference>
<evidence type="ECO:0000256" key="1">
    <source>
        <dbReference type="ARBA" id="ARBA00004141"/>
    </source>
</evidence>
<evidence type="ECO:0000313" key="9">
    <source>
        <dbReference type="Proteomes" id="UP001454036"/>
    </source>
</evidence>
<evidence type="ECO:0000256" key="5">
    <source>
        <dbReference type="ARBA" id="ARBA00023136"/>
    </source>
</evidence>
<comment type="similarity">
    <text evidence="6">Belongs to the major facilitator superfamily. Phosphate:H(+) symporter (TC 2.A.1.9) family.</text>
</comment>
<reference evidence="8 9" key="1">
    <citation type="submission" date="2024-01" db="EMBL/GenBank/DDBJ databases">
        <title>The complete chloroplast genome sequence of Lithospermum erythrorhizon: insights into the phylogenetic relationship among Boraginaceae species and the maternal lineages of purple gromwells.</title>
        <authorList>
            <person name="Okada T."/>
            <person name="Watanabe K."/>
        </authorList>
    </citation>
    <scope>NUCLEOTIDE SEQUENCE [LARGE SCALE GENOMIC DNA]</scope>
</reference>
<comment type="caution">
    <text evidence="8">The sequence shown here is derived from an EMBL/GenBank/DDBJ whole genome shotgun (WGS) entry which is preliminary data.</text>
</comment>
<keyword evidence="3 7" id="KW-0812">Transmembrane</keyword>